<evidence type="ECO:0000313" key="2">
    <source>
        <dbReference type="EMBL" id="KUP04697.1"/>
    </source>
</evidence>
<feature type="transmembrane region" description="Helical" evidence="1">
    <location>
        <begin position="87"/>
        <end position="107"/>
    </location>
</feature>
<feature type="transmembrane region" description="Helical" evidence="1">
    <location>
        <begin position="165"/>
        <end position="184"/>
    </location>
</feature>
<feature type="transmembrane region" description="Helical" evidence="1">
    <location>
        <begin position="113"/>
        <end position="132"/>
    </location>
</feature>
<dbReference type="AlphaFoldDB" id="A0A147K536"/>
<keyword evidence="1" id="KW-1133">Transmembrane helix</keyword>
<gene>
    <name evidence="2" type="ORF">Q75_14680</name>
</gene>
<dbReference type="PATRIC" id="fig|1150625.3.peg.3071"/>
<dbReference type="Proteomes" id="UP000074108">
    <property type="component" value="Unassembled WGS sequence"/>
</dbReference>
<dbReference type="STRING" id="1150625.Q75_14680"/>
<feature type="transmembrane region" description="Helical" evidence="1">
    <location>
        <begin position="272"/>
        <end position="293"/>
    </location>
</feature>
<reference evidence="2 3" key="1">
    <citation type="journal article" date="2016" name="Front. Microbiol.">
        <title>Microevolution Analysis of Bacillus coahuilensis Unveils Differences in Phosphorus Acquisition Strategies and Their Regulation.</title>
        <authorList>
            <person name="Gomez-Lunar Z."/>
            <person name="Hernandez-Gonzalez I."/>
            <person name="Rodriguez-Torres M.D."/>
            <person name="Souza V."/>
            <person name="Olmedo-Alvarez G."/>
        </authorList>
    </citation>
    <scope>NUCLEOTIDE SEQUENCE [LARGE SCALE GENOMIC DNA]</scope>
    <source>
        <strain evidence="3">p1.1.43</strain>
    </source>
</reference>
<proteinExistence type="predicted"/>
<organism evidence="2 3">
    <name type="scientific">Bacillus coahuilensis p1.1.43</name>
    <dbReference type="NCBI Taxonomy" id="1150625"/>
    <lineage>
        <taxon>Bacteria</taxon>
        <taxon>Bacillati</taxon>
        <taxon>Bacillota</taxon>
        <taxon>Bacilli</taxon>
        <taxon>Bacillales</taxon>
        <taxon>Bacillaceae</taxon>
        <taxon>Bacillus</taxon>
    </lineage>
</organism>
<comment type="caution">
    <text evidence="2">The sequence shown here is derived from an EMBL/GenBank/DDBJ whole genome shotgun (WGS) entry which is preliminary data.</text>
</comment>
<sequence>MGLLLLFIVSLPMYYELLKTSCIEHKLSECPAPAPGHSALKELGISELFFASFYTAIDIIFAFIFVAVAAVLFFTRSKEAMGLFSSLMLAIFGITFTDSMVSLYSQYAILKPFIDLATFIGLAAFILFFFLFPMGRFRPAWTIVIPPLLVGVPLLFNMVFGRNELFLAIWLLTCVATLVTFQTYRYRTVFNTVERHQTKWVVFGCTVALFGFLLFTVGPLLFSPDYHEVGSPLRHFMTNIGIRGSLLVIPVTLGIAVFRYRLWDINIIINQTMLYGSLTIAVFSIYILLLGLWNDQV</sequence>
<accession>A0A147K536</accession>
<evidence type="ECO:0000313" key="3">
    <source>
        <dbReference type="Proteomes" id="UP000074108"/>
    </source>
</evidence>
<keyword evidence="1" id="KW-0472">Membrane</keyword>
<evidence type="ECO:0000256" key="1">
    <source>
        <dbReference type="SAM" id="Phobius"/>
    </source>
</evidence>
<feature type="transmembrane region" description="Helical" evidence="1">
    <location>
        <begin position="242"/>
        <end position="260"/>
    </location>
</feature>
<dbReference type="EMBL" id="LDYG01000048">
    <property type="protein sequence ID" value="KUP04697.1"/>
    <property type="molecule type" value="Genomic_DNA"/>
</dbReference>
<name>A0A147K536_9BACI</name>
<keyword evidence="3" id="KW-1185">Reference proteome</keyword>
<protein>
    <submittedName>
        <fullName evidence="2">Uncharacterized protein</fullName>
    </submittedName>
</protein>
<keyword evidence="1" id="KW-0812">Transmembrane</keyword>
<feature type="transmembrane region" description="Helical" evidence="1">
    <location>
        <begin position="200"/>
        <end position="222"/>
    </location>
</feature>
<feature type="transmembrane region" description="Helical" evidence="1">
    <location>
        <begin position="48"/>
        <end position="75"/>
    </location>
</feature>
<feature type="transmembrane region" description="Helical" evidence="1">
    <location>
        <begin position="139"/>
        <end position="159"/>
    </location>
</feature>